<accession>A0A920BQH4</accession>
<protein>
    <submittedName>
        <fullName evidence="1">Uncharacterized protein</fullName>
    </submittedName>
</protein>
<reference evidence="1 2" key="1">
    <citation type="submission" date="2021-03" db="EMBL/GenBank/DDBJ databases">
        <title>Whole genome shotgun sequence of Actinoplanes toevensis NBRC 105298.</title>
        <authorList>
            <person name="Komaki H."/>
            <person name="Tamura T."/>
        </authorList>
    </citation>
    <scope>NUCLEOTIDE SEQUENCE [LARGE SCALE GENOMIC DNA]</scope>
    <source>
        <strain evidence="1 2">NBRC 105298</strain>
    </source>
</reference>
<proteinExistence type="predicted"/>
<dbReference type="EMBL" id="BOQN01000137">
    <property type="protein sequence ID" value="GIM97213.1"/>
    <property type="molecule type" value="Genomic_DNA"/>
</dbReference>
<gene>
    <name evidence="1" type="ORF">Ato02nite_090060</name>
</gene>
<sequence length="107" mass="12663">MEVEEHAKHLALAPTPWRVRPLNNHLLLLKRSTSLHIYDDIKTPWRRSFNKIQGGHAHPSMVINIKQGRVSVSVLSEPFSWDFWRGEIRVWGRIRRPSKRDKADHRL</sequence>
<organism evidence="1 2">
    <name type="scientific">Paractinoplanes toevensis</name>
    <dbReference type="NCBI Taxonomy" id="571911"/>
    <lineage>
        <taxon>Bacteria</taxon>
        <taxon>Bacillati</taxon>
        <taxon>Actinomycetota</taxon>
        <taxon>Actinomycetes</taxon>
        <taxon>Micromonosporales</taxon>
        <taxon>Micromonosporaceae</taxon>
        <taxon>Paractinoplanes</taxon>
    </lineage>
</organism>
<comment type="caution">
    <text evidence="1">The sequence shown here is derived from an EMBL/GenBank/DDBJ whole genome shotgun (WGS) entry which is preliminary data.</text>
</comment>
<dbReference type="Proteomes" id="UP000677082">
    <property type="component" value="Unassembled WGS sequence"/>
</dbReference>
<name>A0A920BQH4_9ACTN</name>
<dbReference type="AlphaFoldDB" id="A0A920BQH4"/>
<keyword evidence="2" id="KW-1185">Reference proteome</keyword>
<evidence type="ECO:0000313" key="2">
    <source>
        <dbReference type="Proteomes" id="UP000677082"/>
    </source>
</evidence>
<evidence type="ECO:0000313" key="1">
    <source>
        <dbReference type="EMBL" id="GIM97213.1"/>
    </source>
</evidence>